<reference evidence="3 4" key="1">
    <citation type="journal article" date="2014" name="Nat. Commun.">
        <title>Molecular traces of alternative social organization in a termite genome.</title>
        <authorList>
            <person name="Terrapon N."/>
            <person name="Li C."/>
            <person name="Robertson H.M."/>
            <person name="Ji L."/>
            <person name="Meng X."/>
            <person name="Booth W."/>
            <person name="Chen Z."/>
            <person name="Childers C.P."/>
            <person name="Glastad K.M."/>
            <person name="Gokhale K."/>
            <person name="Gowin J."/>
            <person name="Gronenberg W."/>
            <person name="Hermansen R.A."/>
            <person name="Hu H."/>
            <person name="Hunt B.G."/>
            <person name="Huylmans A.K."/>
            <person name="Khalil S.M."/>
            <person name="Mitchell R.D."/>
            <person name="Munoz-Torres M.C."/>
            <person name="Mustard J.A."/>
            <person name="Pan H."/>
            <person name="Reese J.T."/>
            <person name="Scharf M.E."/>
            <person name="Sun F."/>
            <person name="Vogel H."/>
            <person name="Xiao J."/>
            <person name="Yang W."/>
            <person name="Yang Z."/>
            <person name="Yang Z."/>
            <person name="Zhou J."/>
            <person name="Zhu J."/>
            <person name="Brent C.S."/>
            <person name="Elsik C.G."/>
            <person name="Goodisman M.A."/>
            <person name="Liberles D.A."/>
            <person name="Roe R.M."/>
            <person name="Vargo E.L."/>
            <person name="Vilcinskas A."/>
            <person name="Wang J."/>
            <person name="Bornberg-Bauer E."/>
            <person name="Korb J."/>
            <person name="Zhang G."/>
            <person name="Liebig J."/>
        </authorList>
    </citation>
    <scope>NUCLEOTIDE SEQUENCE [LARGE SCALE GENOMIC DNA]</scope>
    <source>
        <tissue evidence="3">Whole organism</tissue>
    </source>
</reference>
<keyword evidence="4" id="KW-1185">Reference proteome</keyword>
<dbReference type="GO" id="GO:0008061">
    <property type="term" value="F:chitin binding"/>
    <property type="evidence" value="ECO:0007669"/>
    <property type="project" value="InterPro"/>
</dbReference>
<dbReference type="AlphaFoldDB" id="A0A067RIU6"/>
<evidence type="ECO:0000256" key="1">
    <source>
        <dbReference type="SAM" id="SignalP"/>
    </source>
</evidence>
<gene>
    <name evidence="3" type="ORF">L798_06263</name>
</gene>
<accession>A0A067RIU6</accession>
<dbReference type="SUPFAM" id="SSF57625">
    <property type="entry name" value="Invertebrate chitin-binding proteins"/>
    <property type="match status" value="2"/>
</dbReference>
<evidence type="ECO:0000313" key="4">
    <source>
        <dbReference type="Proteomes" id="UP000027135"/>
    </source>
</evidence>
<organism evidence="3 4">
    <name type="scientific">Zootermopsis nevadensis</name>
    <name type="common">Dampwood termite</name>
    <dbReference type="NCBI Taxonomy" id="136037"/>
    <lineage>
        <taxon>Eukaryota</taxon>
        <taxon>Metazoa</taxon>
        <taxon>Ecdysozoa</taxon>
        <taxon>Arthropoda</taxon>
        <taxon>Hexapoda</taxon>
        <taxon>Insecta</taxon>
        <taxon>Pterygota</taxon>
        <taxon>Neoptera</taxon>
        <taxon>Polyneoptera</taxon>
        <taxon>Dictyoptera</taxon>
        <taxon>Blattodea</taxon>
        <taxon>Blattoidea</taxon>
        <taxon>Termitoidae</taxon>
        <taxon>Termopsidae</taxon>
        <taxon>Zootermopsis</taxon>
    </lineage>
</organism>
<name>A0A067RIU6_ZOONE</name>
<dbReference type="Gene3D" id="2.170.140.10">
    <property type="entry name" value="Chitin binding domain"/>
    <property type="match status" value="2"/>
</dbReference>
<evidence type="ECO:0000313" key="3">
    <source>
        <dbReference type="EMBL" id="KDR19208.1"/>
    </source>
</evidence>
<dbReference type="EMBL" id="KK852657">
    <property type="protein sequence ID" value="KDR19208.1"/>
    <property type="molecule type" value="Genomic_DNA"/>
</dbReference>
<protein>
    <recommendedName>
        <fullName evidence="2">Chitin-binding type-2 domain-containing protein</fullName>
    </recommendedName>
</protein>
<dbReference type="OrthoDB" id="6597859at2759"/>
<evidence type="ECO:0000259" key="2">
    <source>
        <dbReference type="PROSITE" id="PS50940"/>
    </source>
</evidence>
<sequence>MWTQSFVKIFFTLSFYMATASSQDAGFKCKAAGFFADPTDCHRFYNCDDDLDVIRGTCTKYGHFDPVDTCVWGDCTNAYAPITTPNTTQQTAATTSSTPTTSTFKCPGSGKYPDPSDTRSYYVCDSKMIPKRKTCFILHKFDPKRSACILFIF</sequence>
<feature type="domain" description="Chitin-binding type-2" evidence="2">
    <location>
        <begin position="26"/>
        <end position="72"/>
    </location>
</feature>
<dbReference type="InParanoid" id="A0A067RIU6"/>
<proteinExistence type="predicted"/>
<feature type="signal peptide" evidence="1">
    <location>
        <begin position="1"/>
        <end position="22"/>
    </location>
</feature>
<keyword evidence="1" id="KW-0732">Signal</keyword>
<dbReference type="SMART" id="SM00494">
    <property type="entry name" value="ChtBD2"/>
    <property type="match status" value="2"/>
</dbReference>
<dbReference type="Proteomes" id="UP000027135">
    <property type="component" value="Unassembled WGS sequence"/>
</dbReference>
<dbReference type="Pfam" id="PF01607">
    <property type="entry name" value="CBM_14"/>
    <property type="match status" value="1"/>
</dbReference>
<dbReference type="PROSITE" id="PS50940">
    <property type="entry name" value="CHIT_BIND_II"/>
    <property type="match status" value="1"/>
</dbReference>
<feature type="chain" id="PRO_5001645269" description="Chitin-binding type-2 domain-containing protein" evidence="1">
    <location>
        <begin position="23"/>
        <end position="153"/>
    </location>
</feature>
<dbReference type="InterPro" id="IPR036508">
    <property type="entry name" value="Chitin-bd_dom_sf"/>
</dbReference>
<dbReference type="GO" id="GO:0005576">
    <property type="term" value="C:extracellular region"/>
    <property type="evidence" value="ECO:0007669"/>
    <property type="project" value="InterPro"/>
</dbReference>
<dbReference type="InterPro" id="IPR002557">
    <property type="entry name" value="Chitin-bd_dom"/>
</dbReference>